<evidence type="ECO:0000313" key="3">
    <source>
        <dbReference type="EMBL" id="SQI33261.1"/>
    </source>
</evidence>
<dbReference type="KEGG" id="rcr:NCTC10994_02504"/>
<keyword evidence="1" id="KW-0732">Signal</keyword>
<protein>
    <submittedName>
        <fullName evidence="3">ABC transporter substrate-binding protein</fullName>
    </submittedName>
</protein>
<dbReference type="Gene3D" id="3.40.190.10">
    <property type="entry name" value="Periplasmic binding protein-like II"/>
    <property type="match status" value="2"/>
</dbReference>
<gene>
    <name evidence="3" type="primary">ssuA</name>
    <name evidence="3" type="ORF">NCTC10994_02504</name>
</gene>
<feature type="chain" id="PRO_5015878957" evidence="1">
    <location>
        <begin position="23"/>
        <end position="350"/>
    </location>
</feature>
<sequence>MFRLRHAGFTTAAAFVLTAVVACGSGPTGGGLTADSPLPTGIPAGTKIVIADQSERQQVALAAAGQLDSLPFDYEFATFQGAPSILEAFRADAVDVAWAGEIMAVQSLVAGDDVRVVAAVQTDNSLNLGIAPGADIASLADLSGKRIGYAEGTSQQAFVLRALDKAGLEVDDVELTPMALADFPDALRSDQIDAAPMSEPVFSRYMQTDGATALPREEIADLSDGISYLYSSVRALSDPATAAAIRAYVGAYITSVDWANDNRDAWIDEYFVKSQGLTAEDGHRILDANGPTTFPRLDENLVATQQHTIDVIDAAGELPRPVEAAEAFDLRFDEVVQAAVAEAGAGHVRN</sequence>
<dbReference type="PROSITE" id="PS51257">
    <property type="entry name" value="PROKAR_LIPOPROTEIN"/>
    <property type="match status" value="1"/>
</dbReference>
<dbReference type="STRING" id="1219011.GCA_001895045_02708"/>
<evidence type="ECO:0000313" key="4">
    <source>
        <dbReference type="Proteomes" id="UP000249091"/>
    </source>
</evidence>
<dbReference type="PANTHER" id="PTHR30024:SF48">
    <property type="entry name" value="ABC TRANSPORTER SUBSTRATE-BINDING PROTEIN"/>
    <property type="match status" value="1"/>
</dbReference>
<name>A0A2X4U2B4_9NOCA</name>
<feature type="signal peptide" evidence="1">
    <location>
        <begin position="1"/>
        <end position="22"/>
    </location>
</feature>
<dbReference type="Pfam" id="PF09084">
    <property type="entry name" value="NMT1"/>
    <property type="match status" value="1"/>
</dbReference>
<organism evidence="3 4">
    <name type="scientific">Rhodococcus coprophilus</name>
    <dbReference type="NCBI Taxonomy" id="38310"/>
    <lineage>
        <taxon>Bacteria</taxon>
        <taxon>Bacillati</taxon>
        <taxon>Actinomycetota</taxon>
        <taxon>Actinomycetes</taxon>
        <taxon>Mycobacteriales</taxon>
        <taxon>Nocardiaceae</taxon>
        <taxon>Rhodococcus</taxon>
    </lineage>
</organism>
<proteinExistence type="predicted"/>
<dbReference type="PANTHER" id="PTHR30024">
    <property type="entry name" value="ALIPHATIC SULFONATES-BINDING PROTEIN-RELATED"/>
    <property type="match status" value="1"/>
</dbReference>
<evidence type="ECO:0000256" key="1">
    <source>
        <dbReference type="SAM" id="SignalP"/>
    </source>
</evidence>
<evidence type="ECO:0000259" key="2">
    <source>
        <dbReference type="Pfam" id="PF09084"/>
    </source>
</evidence>
<dbReference type="EMBL" id="LS483468">
    <property type="protein sequence ID" value="SQI33261.1"/>
    <property type="molecule type" value="Genomic_DNA"/>
</dbReference>
<reference evidence="3 4" key="1">
    <citation type="submission" date="2018-06" db="EMBL/GenBank/DDBJ databases">
        <authorList>
            <consortium name="Pathogen Informatics"/>
            <person name="Doyle S."/>
        </authorList>
    </citation>
    <scope>NUCLEOTIDE SEQUENCE [LARGE SCALE GENOMIC DNA]</scope>
    <source>
        <strain evidence="3 4">NCTC10994</strain>
    </source>
</reference>
<dbReference type="Proteomes" id="UP000249091">
    <property type="component" value="Chromosome 1"/>
</dbReference>
<accession>A0A2X4U2B4</accession>
<keyword evidence="4" id="KW-1185">Reference proteome</keyword>
<dbReference type="RefSeq" id="WP_072701287.1">
    <property type="nucleotide sequence ID" value="NZ_JAFBBL010000001.1"/>
</dbReference>
<dbReference type="SUPFAM" id="SSF53850">
    <property type="entry name" value="Periplasmic binding protein-like II"/>
    <property type="match status" value="1"/>
</dbReference>
<dbReference type="InterPro" id="IPR015168">
    <property type="entry name" value="SsuA/THI5"/>
</dbReference>
<dbReference type="AlphaFoldDB" id="A0A2X4U2B4"/>
<feature type="domain" description="SsuA/THI5-like" evidence="2">
    <location>
        <begin position="86"/>
        <end position="196"/>
    </location>
</feature>